<keyword evidence="9 24" id="KW-0418">Kinase</keyword>
<feature type="domain" description="PAC" evidence="22">
    <location>
        <begin position="496"/>
        <end position="549"/>
    </location>
</feature>
<keyword evidence="10" id="KW-0067">ATP-binding</keyword>
<dbReference type="InterPro" id="IPR008207">
    <property type="entry name" value="Sig_transdc_His_kin_Hpt_dom"/>
</dbReference>
<evidence type="ECO:0000256" key="5">
    <source>
        <dbReference type="ARBA" id="ARBA00022553"/>
    </source>
</evidence>
<keyword evidence="7 18" id="KW-0812">Transmembrane</keyword>
<dbReference type="Gene3D" id="1.20.120.160">
    <property type="entry name" value="HPT domain"/>
    <property type="match status" value="1"/>
</dbReference>
<dbReference type="FunFam" id="3.30.565.10:FF:000010">
    <property type="entry name" value="Sensor histidine kinase RcsC"/>
    <property type="match status" value="1"/>
</dbReference>
<dbReference type="Pfam" id="PF00512">
    <property type="entry name" value="HisKA"/>
    <property type="match status" value="1"/>
</dbReference>
<feature type="domain" description="Histidine kinase" evidence="19">
    <location>
        <begin position="567"/>
        <end position="787"/>
    </location>
</feature>
<dbReference type="Pfam" id="PF02518">
    <property type="entry name" value="HATPase_c"/>
    <property type="match status" value="1"/>
</dbReference>
<feature type="domain" description="Response regulatory" evidence="20">
    <location>
        <begin position="822"/>
        <end position="938"/>
    </location>
</feature>
<feature type="domain" description="HPt" evidence="23">
    <location>
        <begin position="975"/>
        <end position="1075"/>
    </location>
</feature>
<dbReference type="InterPro" id="IPR003661">
    <property type="entry name" value="HisK_dim/P_dom"/>
</dbReference>
<dbReference type="Pfam" id="PF08447">
    <property type="entry name" value="PAS_3"/>
    <property type="match status" value="1"/>
</dbReference>
<dbReference type="Pfam" id="PF00989">
    <property type="entry name" value="PAS"/>
    <property type="match status" value="1"/>
</dbReference>
<evidence type="ECO:0000256" key="1">
    <source>
        <dbReference type="ARBA" id="ARBA00000085"/>
    </source>
</evidence>
<dbReference type="SMART" id="SM00091">
    <property type="entry name" value="PAS"/>
    <property type="match status" value="4"/>
</dbReference>
<dbReference type="InterPro" id="IPR036641">
    <property type="entry name" value="HPT_dom_sf"/>
</dbReference>
<dbReference type="SUPFAM" id="SSF55874">
    <property type="entry name" value="ATPase domain of HSP90 chaperone/DNA topoisomerase II/histidine kinase"/>
    <property type="match status" value="1"/>
</dbReference>
<dbReference type="InterPro" id="IPR004358">
    <property type="entry name" value="Sig_transdc_His_kin-like_C"/>
</dbReference>
<dbReference type="STRING" id="1085623.GNIT_0568"/>
<dbReference type="Gene3D" id="3.40.50.2300">
    <property type="match status" value="1"/>
</dbReference>
<dbReference type="Proteomes" id="UP000009282">
    <property type="component" value="Chromosome"/>
</dbReference>
<dbReference type="SMART" id="SM00387">
    <property type="entry name" value="HATPase_c"/>
    <property type="match status" value="1"/>
</dbReference>
<sequence>MGESLESLFRSDYMPHGHCYLWKPEILWLNVISDVMITFAYFSIPIAIYYFVKQRADLQFKGIFILFSLFILFCGITHAISIFVIWHGIYGIHGLAKFATAIVSCITAYKVYQSIPLALKLPTQDSLKAAYEKVNEERIERLKLEGKANEEAMLRESTNIAHVGVFAIDENGKVIIANDAACQIFETSKVEIENIPIQELIEIKKISQKNGKSTWIKPSDLQKLWQLQFDDKIQDKFIHIIYAVTQTGHRVPLSFKLTSNESNDSINTGIAVAFASFQDISEQLRYQQALAESEATTRSIIESLPIGMHVFKKNKNSFILSGYNNAAEKILALDHKQLLHREIEEAFPDIADTEMPRIYKNIAQKGGHWTNQAVDYEHGNIKGVYDVQCFQSVKNTAIVLFEDVTEQIKAKKAIAAKELFIKTAFNASITGVIVYSFESNKIEFVNESFTEITGYSMDVALNMDEAAMANLVHPDDKLHALEHWQALKKLDTDAMAHINYRLKHNSGHWVWCLAKDVVFEKDATGKVVRYMSSFLDISEMKAMQNNLIKLKESAESASAAKSSFLANMSHEIRTPMNAILGLTNVVLRMDLGAKQRDYLSRVEASSQSLLSLLNDILDYSKIEAGKLRINKEVFELNFVIDNCTGLFGFLAEQKGIEFVVSKESSLSKYYLGDPIRLSQIINNLLGNAVKFTSAGKIEMKVSRVVIDDVESLSFKVADSGIGMSQAQAELIFDVFSQADISISRQYGGTGLGLAISRSLTHLLGGNLSFETELDKGSVFEVILPFSPADYADLSNVESNTSTVDFPNDGSAGFDIVEFEDVKALVVEDNMTNQVVAVEFLSQLNIESVCVNNGLEAINAVETDVFDFILMDLQMPVMDGYSASKVIKATPHGKDIPIIAMSAAVSESDIEKVAASGMDRHLPKPFSLLLLFQRLSEFLSHKKSNVRVLPSSQKWDLSKFPKNFNIADAMRKVSDDEALYLKLIQSFADDFDHRASSVYDAFGQGQFAVIQRYAHTIKGLAESMGANDLYEEAKFIEFEYSQDNFIDPAQLFEKVDDAIASIRAVHTTKNHTIQPIVGGGRILALEYLTTLRTDLANSKFVSIDDITKELSAIAEFTDIDFIDRFISALKKLEYKTCVTILDEIEDGMRKSN</sequence>
<organism evidence="24 25">
    <name type="scientific">Glaciecola nitratireducens (strain JCM 12485 / KCTC 12276 / FR1064)</name>
    <dbReference type="NCBI Taxonomy" id="1085623"/>
    <lineage>
        <taxon>Bacteria</taxon>
        <taxon>Pseudomonadati</taxon>
        <taxon>Pseudomonadota</taxon>
        <taxon>Gammaproteobacteria</taxon>
        <taxon>Alteromonadales</taxon>
        <taxon>Alteromonadaceae</taxon>
        <taxon>Brumicola</taxon>
    </lineage>
</organism>
<dbReference type="CDD" id="cd16922">
    <property type="entry name" value="HATPase_EvgS-ArcB-TorS-like"/>
    <property type="match status" value="1"/>
</dbReference>
<dbReference type="PROSITE" id="PS50109">
    <property type="entry name" value="HIS_KIN"/>
    <property type="match status" value="1"/>
</dbReference>
<dbReference type="CDD" id="cd00130">
    <property type="entry name" value="PAS"/>
    <property type="match status" value="2"/>
</dbReference>
<protein>
    <recommendedName>
        <fullName evidence="15">Sensory/regulatory protein RpfC</fullName>
        <ecNumber evidence="3">2.7.13.3</ecNumber>
    </recommendedName>
</protein>
<dbReference type="PANTHER" id="PTHR45339:SF1">
    <property type="entry name" value="HYBRID SIGNAL TRANSDUCTION HISTIDINE KINASE J"/>
    <property type="match status" value="1"/>
</dbReference>
<evidence type="ECO:0000256" key="7">
    <source>
        <dbReference type="ARBA" id="ARBA00022692"/>
    </source>
</evidence>
<evidence type="ECO:0000259" key="20">
    <source>
        <dbReference type="PROSITE" id="PS50110"/>
    </source>
</evidence>
<dbReference type="KEGG" id="gni:GNIT_0568"/>
<evidence type="ECO:0000256" key="2">
    <source>
        <dbReference type="ARBA" id="ARBA00004651"/>
    </source>
</evidence>
<evidence type="ECO:0000256" key="8">
    <source>
        <dbReference type="ARBA" id="ARBA00022741"/>
    </source>
</evidence>
<keyword evidence="12" id="KW-0902">Two-component regulatory system</keyword>
<comment type="subunit">
    <text evidence="14">At low DSF concentrations, interacts with RpfF.</text>
</comment>
<evidence type="ECO:0000259" key="19">
    <source>
        <dbReference type="PROSITE" id="PS50109"/>
    </source>
</evidence>
<dbReference type="PANTHER" id="PTHR45339">
    <property type="entry name" value="HYBRID SIGNAL TRANSDUCTION HISTIDINE KINASE J"/>
    <property type="match status" value="1"/>
</dbReference>
<dbReference type="PRINTS" id="PR00344">
    <property type="entry name" value="BCTRLSENSOR"/>
</dbReference>
<dbReference type="Pfam" id="PF25487">
    <property type="entry name" value="ETR1_N"/>
    <property type="match status" value="1"/>
</dbReference>
<dbReference type="Gene3D" id="3.30.450.20">
    <property type="entry name" value="PAS domain"/>
    <property type="match status" value="3"/>
</dbReference>
<dbReference type="InterPro" id="IPR000014">
    <property type="entry name" value="PAS"/>
</dbReference>
<dbReference type="InterPro" id="IPR013655">
    <property type="entry name" value="PAS_fold_3"/>
</dbReference>
<keyword evidence="5 17" id="KW-0597">Phosphoprotein</keyword>
<dbReference type="eggNOG" id="COG3283">
    <property type="taxonomic scope" value="Bacteria"/>
</dbReference>
<dbReference type="GO" id="GO:0000155">
    <property type="term" value="F:phosphorelay sensor kinase activity"/>
    <property type="evidence" value="ECO:0007669"/>
    <property type="project" value="InterPro"/>
</dbReference>
<dbReference type="SUPFAM" id="SSF47384">
    <property type="entry name" value="Homodimeric domain of signal transducing histidine kinase"/>
    <property type="match status" value="1"/>
</dbReference>
<evidence type="ECO:0000256" key="16">
    <source>
        <dbReference type="PROSITE-ProRule" id="PRU00110"/>
    </source>
</evidence>
<dbReference type="InterPro" id="IPR058544">
    <property type="entry name" value="ETR1_N"/>
</dbReference>
<feature type="domain" description="PAS" evidence="21">
    <location>
        <begin position="417"/>
        <end position="477"/>
    </location>
</feature>
<dbReference type="FunFam" id="1.10.287.130:FF:000002">
    <property type="entry name" value="Two-component osmosensing histidine kinase"/>
    <property type="match status" value="1"/>
</dbReference>
<evidence type="ECO:0000259" key="21">
    <source>
        <dbReference type="PROSITE" id="PS50112"/>
    </source>
</evidence>
<feature type="transmembrane region" description="Helical" evidence="18">
    <location>
        <begin position="26"/>
        <end position="52"/>
    </location>
</feature>
<dbReference type="InterPro" id="IPR036890">
    <property type="entry name" value="HATPase_C_sf"/>
</dbReference>
<evidence type="ECO:0000256" key="17">
    <source>
        <dbReference type="PROSITE-ProRule" id="PRU00169"/>
    </source>
</evidence>
<dbReference type="PROSITE" id="PS50110">
    <property type="entry name" value="RESPONSE_REGULATORY"/>
    <property type="match status" value="1"/>
</dbReference>
<dbReference type="HOGENOM" id="CLU_276446_0_0_6"/>
<dbReference type="Gene3D" id="1.10.287.130">
    <property type="match status" value="1"/>
</dbReference>
<evidence type="ECO:0000259" key="23">
    <source>
        <dbReference type="PROSITE" id="PS50894"/>
    </source>
</evidence>
<dbReference type="EC" id="2.7.13.3" evidence="3"/>
<dbReference type="CDD" id="cd00082">
    <property type="entry name" value="HisKA"/>
    <property type="match status" value="1"/>
</dbReference>
<feature type="domain" description="PAS" evidence="21">
    <location>
        <begin position="150"/>
        <end position="192"/>
    </location>
</feature>
<reference evidence="24 25" key="1">
    <citation type="journal article" date="2011" name="J. Bacteriol.">
        <title>Complete genome sequence of seawater bacterium Glaciecola nitratireducens FR1064T.</title>
        <authorList>
            <person name="Bian F."/>
            <person name="Qin Q.L."/>
            <person name="Xie B.B."/>
            <person name="Shu Y.L."/>
            <person name="Zhang X.Y."/>
            <person name="Yu Y."/>
            <person name="Chen B."/>
            <person name="Chen X.L."/>
            <person name="Zhou B.C."/>
            <person name="Zhang Y.Z."/>
        </authorList>
    </citation>
    <scope>NUCLEOTIDE SEQUENCE [LARGE SCALE GENOMIC DNA]</scope>
    <source>
        <strain evidence="25">JCM 12485 / KCTC 12276 / FR1064</strain>
    </source>
</reference>
<dbReference type="CDD" id="cd17546">
    <property type="entry name" value="REC_hyHK_CKI1_RcsC-like"/>
    <property type="match status" value="1"/>
</dbReference>
<dbReference type="OrthoDB" id="9808408at2"/>
<keyword evidence="13 18" id="KW-0472">Membrane</keyword>
<dbReference type="NCBIfam" id="TIGR00229">
    <property type="entry name" value="sensory_box"/>
    <property type="match status" value="1"/>
</dbReference>
<dbReference type="InterPro" id="IPR001789">
    <property type="entry name" value="Sig_transdc_resp-reg_receiver"/>
</dbReference>
<dbReference type="EMBL" id="CP003060">
    <property type="protein sequence ID" value="AEP28722.1"/>
    <property type="molecule type" value="Genomic_DNA"/>
</dbReference>
<evidence type="ECO:0000256" key="6">
    <source>
        <dbReference type="ARBA" id="ARBA00022679"/>
    </source>
</evidence>
<keyword evidence="4" id="KW-1003">Cell membrane</keyword>
<dbReference type="GO" id="GO:0005524">
    <property type="term" value="F:ATP binding"/>
    <property type="evidence" value="ECO:0007669"/>
    <property type="project" value="UniProtKB-KW"/>
</dbReference>
<comment type="catalytic activity">
    <reaction evidence="1">
        <text>ATP + protein L-histidine = ADP + protein N-phospho-L-histidine.</text>
        <dbReference type="EC" id="2.7.13.3"/>
    </reaction>
</comment>
<comment type="subcellular location">
    <subcellularLocation>
        <location evidence="2">Cell membrane</location>
        <topology evidence="2">Multi-pass membrane protein</topology>
    </subcellularLocation>
</comment>
<keyword evidence="8" id="KW-0547">Nucleotide-binding</keyword>
<keyword evidence="6" id="KW-0808">Transferase</keyword>
<dbReference type="Pfam" id="PF13426">
    <property type="entry name" value="PAS_9"/>
    <property type="match status" value="1"/>
</dbReference>
<gene>
    <name evidence="24" type="ordered locus">GNIT_0568</name>
</gene>
<evidence type="ECO:0000256" key="3">
    <source>
        <dbReference type="ARBA" id="ARBA00012438"/>
    </source>
</evidence>
<dbReference type="SMART" id="SM00388">
    <property type="entry name" value="HisKA"/>
    <property type="match status" value="1"/>
</dbReference>
<accession>G4QJR2</accession>
<evidence type="ECO:0000256" key="14">
    <source>
        <dbReference type="ARBA" id="ARBA00064003"/>
    </source>
</evidence>
<dbReference type="InterPro" id="IPR013767">
    <property type="entry name" value="PAS_fold"/>
</dbReference>
<evidence type="ECO:0000256" key="13">
    <source>
        <dbReference type="ARBA" id="ARBA00023136"/>
    </source>
</evidence>
<feature type="modified residue" description="Phosphohistidine" evidence="16">
    <location>
        <position position="1014"/>
    </location>
</feature>
<dbReference type="PROSITE" id="PS50894">
    <property type="entry name" value="HPT"/>
    <property type="match status" value="1"/>
</dbReference>
<evidence type="ECO:0000256" key="15">
    <source>
        <dbReference type="ARBA" id="ARBA00068150"/>
    </source>
</evidence>
<keyword evidence="25" id="KW-1185">Reference proteome</keyword>
<dbReference type="PROSITE" id="PS50113">
    <property type="entry name" value="PAC"/>
    <property type="match status" value="1"/>
</dbReference>
<dbReference type="PROSITE" id="PS50112">
    <property type="entry name" value="PAS"/>
    <property type="match status" value="2"/>
</dbReference>
<evidence type="ECO:0000256" key="4">
    <source>
        <dbReference type="ARBA" id="ARBA00022475"/>
    </source>
</evidence>
<dbReference type="GO" id="GO:0005886">
    <property type="term" value="C:plasma membrane"/>
    <property type="evidence" value="ECO:0007669"/>
    <property type="project" value="UniProtKB-SubCell"/>
</dbReference>
<dbReference type="RefSeq" id="WP_014107599.1">
    <property type="nucleotide sequence ID" value="NC_016041.1"/>
</dbReference>
<dbReference type="SUPFAM" id="SSF47226">
    <property type="entry name" value="Histidine-containing phosphotransfer domain, HPT domain"/>
    <property type="match status" value="1"/>
</dbReference>
<evidence type="ECO:0000313" key="25">
    <source>
        <dbReference type="Proteomes" id="UP000009282"/>
    </source>
</evidence>
<dbReference type="GO" id="GO:0006355">
    <property type="term" value="P:regulation of DNA-templated transcription"/>
    <property type="evidence" value="ECO:0007669"/>
    <property type="project" value="InterPro"/>
</dbReference>
<dbReference type="Pfam" id="PF00072">
    <property type="entry name" value="Response_reg"/>
    <property type="match status" value="1"/>
</dbReference>
<keyword evidence="11 18" id="KW-1133">Transmembrane helix</keyword>
<dbReference type="Gene3D" id="3.30.565.10">
    <property type="entry name" value="Histidine kinase-like ATPase, C-terminal domain"/>
    <property type="match status" value="1"/>
</dbReference>
<name>G4QJR2_GLANF</name>
<dbReference type="InterPro" id="IPR036097">
    <property type="entry name" value="HisK_dim/P_sf"/>
</dbReference>
<dbReference type="InterPro" id="IPR011006">
    <property type="entry name" value="CheY-like_superfamily"/>
</dbReference>
<evidence type="ECO:0000256" key="11">
    <source>
        <dbReference type="ARBA" id="ARBA00022989"/>
    </source>
</evidence>
<dbReference type="InterPro" id="IPR035965">
    <property type="entry name" value="PAS-like_dom_sf"/>
</dbReference>
<feature type="transmembrane region" description="Helical" evidence="18">
    <location>
        <begin position="64"/>
        <end position="86"/>
    </location>
</feature>
<dbReference type="InterPro" id="IPR000700">
    <property type="entry name" value="PAS-assoc_C"/>
</dbReference>
<dbReference type="AlphaFoldDB" id="G4QJR2"/>
<dbReference type="SMART" id="SM00448">
    <property type="entry name" value="REC"/>
    <property type="match status" value="1"/>
</dbReference>
<evidence type="ECO:0000256" key="18">
    <source>
        <dbReference type="SAM" id="Phobius"/>
    </source>
</evidence>
<dbReference type="InterPro" id="IPR003594">
    <property type="entry name" value="HATPase_dom"/>
</dbReference>
<evidence type="ECO:0000259" key="22">
    <source>
        <dbReference type="PROSITE" id="PS50113"/>
    </source>
</evidence>
<evidence type="ECO:0000256" key="10">
    <source>
        <dbReference type="ARBA" id="ARBA00022840"/>
    </source>
</evidence>
<dbReference type="SUPFAM" id="SSF52172">
    <property type="entry name" value="CheY-like"/>
    <property type="match status" value="1"/>
</dbReference>
<evidence type="ECO:0000256" key="12">
    <source>
        <dbReference type="ARBA" id="ARBA00023012"/>
    </source>
</evidence>
<dbReference type="InterPro" id="IPR005467">
    <property type="entry name" value="His_kinase_dom"/>
</dbReference>
<evidence type="ECO:0000313" key="24">
    <source>
        <dbReference type="EMBL" id="AEP28722.1"/>
    </source>
</evidence>
<evidence type="ECO:0000256" key="9">
    <source>
        <dbReference type="ARBA" id="ARBA00022777"/>
    </source>
</evidence>
<dbReference type="Pfam" id="PF01627">
    <property type="entry name" value="Hpt"/>
    <property type="match status" value="1"/>
</dbReference>
<dbReference type="eggNOG" id="COG0642">
    <property type="taxonomic scope" value="Bacteria"/>
</dbReference>
<dbReference type="SUPFAM" id="SSF55785">
    <property type="entry name" value="PYP-like sensor domain (PAS domain)"/>
    <property type="match status" value="3"/>
</dbReference>
<feature type="modified residue" description="4-aspartylphosphate" evidence="17">
    <location>
        <position position="871"/>
    </location>
</feature>
<proteinExistence type="predicted"/>